<reference evidence="2" key="1">
    <citation type="submission" date="2021-06" db="EMBL/GenBank/DDBJ databases">
        <title>Parelaphostrongylus tenuis whole genome reference sequence.</title>
        <authorList>
            <person name="Garwood T.J."/>
            <person name="Larsen P.A."/>
            <person name="Fountain-Jones N.M."/>
            <person name="Garbe J.R."/>
            <person name="Macchietto M.G."/>
            <person name="Kania S.A."/>
            <person name="Gerhold R.W."/>
            <person name="Richards J.E."/>
            <person name="Wolf T.M."/>
        </authorList>
    </citation>
    <scope>NUCLEOTIDE SEQUENCE</scope>
    <source>
        <strain evidence="2">MNPRO001-30</strain>
        <tissue evidence="2">Meninges</tissue>
    </source>
</reference>
<evidence type="ECO:0000313" key="2">
    <source>
        <dbReference type="EMBL" id="KAJ1369499.1"/>
    </source>
</evidence>
<dbReference type="AlphaFoldDB" id="A0AAD5WGI3"/>
<proteinExistence type="predicted"/>
<accession>A0AAD5WGI3</accession>
<evidence type="ECO:0000256" key="1">
    <source>
        <dbReference type="SAM" id="MobiDB-lite"/>
    </source>
</evidence>
<feature type="compositionally biased region" description="Basic and acidic residues" evidence="1">
    <location>
        <begin position="27"/>
        <end position="46"/>
    </location>
</feature>
<sequence>MTLLDRRYCCECRPERMTSSFFQKVPTKQDDAKEIKQTGKKEELRINRMKPSS</sequence>
<comment type="caution">
    <text evidence="2">The sequence shown here is derived from an EMBL/GenBank/DDBJ whole genome shotgun (WGS) entry which is preliminary data.</text>
</comment>
<gene>
    <name evidence="2" type="ORF">KIN20_030975</name>
</gene>
<organism evidence="2 3">
    <name type="scientific">Parelaphostrongylus tenuis</name>
    <name type="common">Meningeal worm</name>
    <dbReference type="NCBI Taxonomy" id="148309"/>
    <lineage>
        <taxon>Eukaryota</taxon>
        <taxon>Metazoa</taxon>
        <taxon>Ecdysozoa</taxon>
        <taxon>Nematoda</taxon>
        <taxon>Chromadorea</taxon>
        <taxon>Rhabditida</taxon>
        <taxon>Rhabditina</taxon>
        <taxon>Rhabditomorpha</taxon>
        <taxon>Strongyloidea</taxon>
        <taxon>Metastrongylidae</taxon>
        <taxon>Parelaphostrongylus</taxon>
    </lineage>
</organism>
<name>A0AAD5WGI3_PARTN</name>
<keyword evidence="3" id="KW-1185">Reference proteome</keyword>
<feature type="region of interest" description="Disordered" evidence="1">
    <location>
        <begin position="24"/>
        <end position="53"/>
    </location>
</feature>
<dbReference type="Proteomes" id="UP001196413">
    <property type="component" value="Unassembled WGS sequence"/>
</dbReference>
<evidence type="ECO:0000313" key="3">
    <source>
        <dbReference type="Proteomes" id="UP001196413"/>
    </source>
</evidence>
<protein>
    <submittedName>
        <fullName evidence="2">Uncharacterized protein</fullName>
    </submittedName>
</protein>
<dbReference type="EMBL" id="JAHQIW010006581">
    <property type="protein sequence ID" value="KAJ1369499.1"/>
    <property type="molecule type" value="Genomic_DNA"/>
</dbReference>